<gene>
    <name evidence="4" type="ORF">BD821_10130</name>
</gene>
<organism evidence="4 5">
    <name type="scientific">Clostridium algidicarnis DSM 15099</name>
    <dbReference type="NCBI Taxonomy" id="1121295"/>
    <lineage>
        <taxon>Bacteria</taxon>
        <taxon>Bacillati</taxon>
        <taxon>Bacillota</taxon>
        <taxon>Clostridia</taxon>
        <taxon>Eubacteriales</taxon>
        <taxon>Clostridiaceae</taxon>
        <taxon>Clostridium</taxon>
    </lineage>
</organism>
<evidence type="ECO:0000259" key="3">
    <source>
        <dbReference type="Pfam" id="PF00724"/>
    </source>
</evidence>
<feature type="domain" description="NADH:flavin oxidoreductase/NADH oxidase N-terminal" evidence="3">
    <location>
        <begin position="18"/>
        <end position="338"/>
    </location>
</feature>
<keyword evidence="1" id="KW-0285">Flavoprotein</keyword>
<dbReference type="PANTHER" id="PTHR43656:SF2">
    <property type="entry name" value="BINDING OXIDOREDUCTASE, PUTATIVE (AFU_ORTHOLOGUE AFUA_2G08260)-RELATED"/>
    <property type="match status" value="1"/>
</dbReference>
<dbReference type="OrthoDB" id="9772736at2"/>
<accession>A0A2S6G0Q0</accession>
<dbReference type="Proteomes" id="UP000239863">
    <property type="component" value="Unassembled WGS sequence"/>
</dbReference>
<dbReference type="STRING" id="37659.GCA_000703125_00051"/>
<sequence>MESKNNKLLEKRMLNSKINVRNPIVMAPMTTFSGNDDGTVSKAELDYYKVRAKSVGMVITATTYVIPSGKGFKGQFAAYDDSFLDSLKELAETIKNEGAVAILQIFHAGRMALPDEIPTGQTISASAVAAERPGAMTPRAMTEEEIQDIIKAFGKTTELAIKAGFDGVEIHGANTYLLQQFFSPHSNRREDNWGGNLERRMNFPLAVIEEVKKVVKEKAGNDFIVGYRFSPEEIENPGITLEDTLSFIDVLSDKGLSYLHASLSDFWQGSMRDKSNVEPIITKILNQIHGRVPLIGVGSIYTADDAIKALDVGVEFLSLGREIIMEPDWMTKVEMGKSSEIRTNLKKSDRELLKIPEPLWNVIMNTQGWFPIVE</sequence>
<evidence type="ECO:0000256" key="1">
    <source>
        <dbReference type="ARBA" id="ARBA00022630"/>
    </source>
</evidence>
<name>A0A2S6G0Q0_9CLOT</name>
<dbReference type="Gene3D" id="3.20.20.70">
    <property type="entry name" value="Aldolase class I"/>
    <property type="match status" value="1"/>
</dbReference>
<dbReference type="RefSeq" id="WP_104408788.1">
    <property type="nucleotide sequence ID" value="NZ_PTIS01000001.1"/>
</dbReference>
<dbReference type="GO" id="GO:0010181">
    <property type="term" value="F:FMN binding"/>
    <property type="evidence" value="ECO:0007669"/>
    <property type="project" value="InterPro"/>
</dbReference>
<dbReference type="CDD" id="cd04735">
    <property type="entry name" value="OYE_like_4_FMN"/>
    <property type="match status" value="1"/>
</dbReference>
<proteinExistence type="predicted"/>
<dbReference type="EMBL" id="PTIS01000001">
    <property type="protein sequence ID" value="PPK49370.1"/>
    <property type="molecule type" value="Genomic_DNA"/>
</dbReference>
<dbReference type="InterPro" id="IPR013785">
    <property type="entry name" value="Aldolase_TIM"/>
</dbReference>
<dbReference type="InterPro" id="IPR051799">
    <property type="entry name" value="NADH_flavin_oxidoreductase"/>
</dbReference>
<protein>
    <submittedName>
        <fullName evidence="4">2,4-dienoyl-CoA reductase-like NADH-dependent reductase (Old Yellow Enzyme family)</fullName>
    </submittedName>
</protein>
<keyword evidence="2" id="KW-0560">Oxidoreductase</keyword>
<evidence type="ECO:0000256" key="2">
    <source>
        <dbReference type="ARBA" id="ARBA00023002"/>
    </source>
</evidence>
<dbReference type="SUPFAM" id="SSF51395">
    <property type="entry name" value="FMN-linked oxidoreductases"/>
    <property type="match status" value="1"/>
</dbReference>
<comment type="caution">
    <text evidence="4">The sequence shown here is derived from an EMBL/GenBank/DDBJ whole genome shotgun (WGS) entry which is preliminary data.</text>
</comment>
<dbReference type="InterPro" id="IPR001155">
    <property type="entry name" value="OxRdtase_FMN_N"/>
</dbReference>
<evidence type="ECO:0000313" key="5">
    <source>
        <dbReference type="Proteomes" id="UP000239863"/>
    </source>
</evidence>
<dbReference type="GO" id="GO:0016491">
    <property type="term" value="F:oxidoreductase activity"/>
    <property type="evidence" value="ECO:0007669"/>
    <property type="project" value="UniProtKB-KW"/>
</dbReference>
<dbReference type="PANTHER" id="PTHR43656">
    <property type="entry name" value="BINDING OXIDOREDUCTASE, PUTATIVE (AFU_ORTHOLOGUE AFUA_2G08260)-RELATED"/>
    <property type="match status" value="1"/>
</dbReference>
<dbReference type="AlphaFoldDB" id="A0A2S6G0Q0"/>
<reference evidence="4 5" key="1">
    <citation type="submission" date="2018-02" db="EMBL/GenBank/DDBJ databases">
        <title>Genomic Encyclopedia of Archaeal and Bacterial Type Strains, Phase II (KMG-II): from individual species to whole genera.</title>
        <authorList>
            <person name="Goeker M."/>
        </authorList>
    </citation>
    <scope>NUCLEOTIDE SEQUENCE [LARGE SCALE GENOMIC DNA]</scope>
    <source>
        <strain evidence="4 5">DSM 15099</strain>
    </source>
</reference>
<evidence type="ECO:0000313" key="4">
    <source>
        <dbReference type="EMBL" id="PPK49370.1"/>
    </source>
</evidence>
<dbReference type="Pfam" id="PF00724">
    <property type="entry name" value="Oxidored_FMN"/>
    <property type="match status" value="1"/>
</dbReference>